<reference evidence="2" key="1">
    <citation type="submission" date="2009-04" db="EMBL/GenBank/DDBJ databases">
        <authorList>
            <person name="Weinstock G."/>
            <person name="Sodergren E."/>
            <person name="Clifton S."/>
            <person name="Fulton L."/>
            <person name="Fulton B."/>
            <person name="Courtney L."/>
            <person name="Fronick C."/>
            <person name="Harrison M."/>
            <person name="Strong C."/>
            <person name="Farmer C."/>
            <person name="Delahaunty K."/>
            <person name="Markovic C."/>
            <person name="Hall O."/>
            <person name="Minx P."/>
            <person name="Tomlinson C."/>
            <person name="Mitreva M."/>
            <person name="Nelson J."/>
            <person name="Hou S."/>
            <person name="Wollam A."/>
            <person name="Pepin K.H."/>
            <person name="Johnson M."/>
            <person name="Bhonagiri V."/>
            <person name="Nash W.E."/>
            <person name="Warren W."/>
            <person name="Chinwalla A."/>
            <person name="Mardis E.R."/>
            <person name="Wilson R.K."/>
        </authorList>
    </citation>
    <scope>NUCLEOTIDE SEQUENCE [LARGE SCALE GENOMIC DNA]</scope>
    <source>
        <strain evidence="2">DSM 14600</strain>
    </source>
</reference>
<protein>
    <submittedName>
        <fullName evidence="2">Uncharacterized protein</fullName>
    </submittedName>
</protein>
<comment type="caution">
    <text evidence="2">The sequence shown here is derived from an EMBL/GenBank/DDBJ whole genome shotgun (WGS) entry which is preliminary data.</text>
</comment>
<dbReference type="Proteomes" id="UP000003494">
    <property type="component" value="Unassembled WGS sequence"/>
</dbReference>
<keyword evidence="1" id="KW-0812">Transmembrane</keyword>
<organism evidence="2 3">
    <name type="scientific">Shuttleworthella satelles DSM 14600</name>
    <dbReference type="NCBI Taxonomy" id="626523"/>
    <lineage>
        <taxon>Bacteria</taxon>
        <taxon>Bacillati</taxon>
        <taxon>Bacillota</taxon>
        <taxon>Clostridia</taxon>
        <taxon>Lachnospirales</taxon>
        <taxon>Lachnospiraceae</taxon>
        <taxon>Shuttleworthella</taxon>
    </lineage>
</organism>
<keyword evidence="3" id="KW-1185">Reference proteome</keyword>
<name>C4G836_9FIRM</name>
<keyword evidence="1" id="KW-1133">Transmembrane helix</keyword>
<keyword evidence="1" id="KW-0472">Membrane</keyword>
<evidence type="ECO:0000313" key="2">
    <source>
        <dbReference type="EMBL" id="EEP28860.1"/>
    </source>
</evidence>
<sequence length="185" mass="21556">MVLLVMAPVGMIGDDFWWNVRGEKRDLHDMMIALLTEKPWIIIFVLWVAFCVSMIRLRFVEKRKRTAFQKIRSIEHAEGVSKLYLEVEDACGQFVQVKLRDAETDKAFPVLLNNKILTPAILLPEGKFLLDFQVKIRDDVTGWAKKLERKNCPVEVYLGRDFKLVFNAQTQQVYQEELPLAQKES</sequence>
<evidence type="ECO:0000256" key="1">
    <source>
        <dbReference type="SAM" id="Phobius"/>
    </source>
</evidence>
<dbReference type="HOGENOM" id="CLU_1460346_0_0_9"/>
<gene>
    <name evidence="2" type="ORF">GCWU000342_00209</name>
</gene>
<dbReference type="AlphaFoldDB" id="C4G836"/>
<dbReference type="STRING" id="626523.GCWU000342_00209"/>
<proteinExistence type="predicted"/>
<accession>C4G836</accession>
<evidence type="ECO:0000313" key="3">
    <source>
        <dbReference type="Proteomes" id="UP000003494"/>
    </source>
</evidence>
<dbReference type="eggNOG" id="ENOG5032RAC">
    <property type="taxonomic scope" value="Bacteria"/>
</dbReference>
<dbReference type="EMBL" id="ACIP02000001">
    <property type="protein sequence ID" value="EEP28860.1"/>
    <property type="molecule type" value="Genomic_DNA"/>
</dbReference>
<feature type="transmembrane region" description="Helical" evidence="1">
    <location>
        <begin position="40"/>
        <end position="59"/>
    </location>
</feature>